<feature type="non-terminal residue" evidence="1">
    <location>
        <position position="60"/>
    </location>
</feature>
<keyword evidence="2" id="KW-1185">Reference proteome</keyword>
<reference evidence="2" key="1">
    <citation type="submission" date="2017-01" db="EMBL/GenBank/DDBJ databases">
        <authorList>
            <person name="Varghese N."/>
            <person name="Submissions S."/>
        </authorList>
    </citation>
    <scope>NUCLEOTIDE SEQUENCE [LARGE SCALE GENOMIC DNA]</scope>
    <source>
        <strain evidence="2">type strain: HArc-</strain>
    </source>
</reference>
<organism evidence="1 2">
    <name type="scientific">Natronorubrum thiooxidans</name>
    <dbReference type="NCBI Taxonomy" id="308853"/>
    <lineage>
        <taxon>Archaea</taxon>
        <taxon>Methanobacteriati</taxon>
        <taxon>Methanobacteriota</taxon>
        <taxon>Stenosarchaea group</taxon>
        <taxon>Halobacteria</taxon>
        <taxon>Halobacteriales</taxon>
        <taxon>Natrialbaceae</taxon>
        <taxon>Natronorubrum</taxon>
    </lineage>
</organism>
<proteinExistence type="predicted"/>
<evidence type="ECO:0000313" key="1">
    <source>
        <dbReference type="EMBL" id="SIR80376.1"/>
    </source>
</evidence>
<dbReference type="Proteomes" id="UP000185936">
    <property type="component" value="Unassembled WGS sequence"/>
</dbReference>
<sequence length="60" mass="6680">MHTKTSSHDIERRLTNFLPSEALEDHADAVGVVERDRKLQIPPLVWSFAFGFAGGASRTL</sequence>
<gene>
    <name evidence="1" type="ORF">SAMN05421752_1031</name>
</gene>
<evidence type="ECO:0000313" key="2">
    <source>
        <dbReference type="Proteomes" id="UP000185936"/>
    </source>
</evidence>
<dbReference type="AlphaFoldDB" id="A0A1N7DX59"/>
<accession>A0A1N7DX59</accession>
<protein>
    <submittedName>
        <fullName evidence="1">Uncharacterized protein</fullName>
    </submittedName>
</protein>
<name>A0A1N7DX59_9EURY</name>
<dbReference type="EMBL" id="FTNR01000003">
    <property type="protein sequence ID" value="SIR80376.1"/>
    <property type="molecule type" value="Genomic_DNA"/>
</dbReference>